<dbReference type="AlphaFoldDB" id="Q0S187"/>
<organism evidence="1 2">
    <name type="scientific">Rhodococcus jostii (strain RHA1)</name>
    <dbReference type="NCBI Taxonomy" id="101510"/>
    <lineage>
        <taxon>Bacteria</taxon>
        <taxon>Bacillati</taxon>
        <taxon>Actinomycetota</taxon>
        <taxon>Actinomycetes</taxon>
        <taxon>Mycobacteriales</taxon>
        <taxon>Nocardiaceae</taxon>
        <taxon>Rhodococcus</taxon>
    </lineage>
</organism>
<dbReference type="Proteomes" id="UP000008710">
    <property type="component" value="Chromosome"/>
</dbReference>
<dbReference type="HOGENOM" id="CLU_2603708_0_0_11"/>
<accession>Q0S187</accession>
<dbReference type="KEGG" id="rha:RHA1_ro06933"/>
<reference evidence="2" key="1">
    <citation type="journal article" date="2006" name="Proc. Natl. Acad. Sci. U.S.A.">
        <title>The complete genome of Rhodococcus sp. RHA1 provides insights into a catabolic powerhouse.</title>
        <authorList>
            <person name="McLeod M.P."/>
            <person name="Warren R.L."/>
            <person name="Hsiao W.W.L."/>
            <person name="Araki N."/>
            <person name="Myhre M."/>
            <person name="Fernandes C."/>
            <person name="Miyazawa D."/>
            <person name="Wong W."/>
            <person name="Lillquist A.L."/>
            <person name="Wang D."/>
            <person name="Dosanjh M."/>
            <person name="Hara H."/>
            <person name="Petrescu A."/>
            <person name="Morin R.D."/>
            <person name="Yang G."/>
            <person name="Stott J.M."/>
            <person name="Schein J.E."/>
            <person name="Shin H."/>
            <person name="Smailus D."/>
            <person name="Siddiqui A.S."/>
            <person name="Marra M.A."/>
            <person name="Jones S.J.M."/>
            <person name="Holt R."/>
            <person name="Brinkman F.S.L."/>
            <person name="Miyauchi K."/>
            <person name="Fukuda M."/>
            <person name="Davies J.E."/>
            <person name="Mohn W.W."/>
            <person name="Eltis L.D."/>
        </authorList>
    </citation>
    <scope>NUCLEOTIDE SEQUENCE [LARGE SCALE GENOMIC DNA]</scope>
    <source>
        <strain evidence="2">RHA1</strain>
    </source>
</reference>
<evidence type="ECO:0000313" key="1">
    <source>
        <dbReference type="EMBL" id="ABG98699.1"/>
    </source>
</evidence>
<evidence type="ECO:0000313" key="2">
    <source>
        <dbReference type="Proteomes" id="UP000008710"/>
    </source>
</evidence>
<dbReference type="EMBL" id="CP000431">
    <property type="protein sequence ID" value="ABG98699.1"/>
    <property type="molecule type" value="Genomic_DNA"/>
</dbReference>
<name>Q0S187_RHOJR</name>
<gene>
    <name evidence="1" type="ordered locus">RHA1_ro06933</name>
</gene>
<proteinExistence type="predicted"/>
<sequence length="79" mass="8755">MRTTSQPGSAHQRPEFVEVQQLLHILPFGQRGHGVELGQLSGAGRRNVELHQLGDPLPDLLMDHARSPPLHCAFDSGRR</sequence>
<protein>
    <submittedName>
        <fullName evidence="1">Uncharacterized protein</fullName>
    </submittedName>
</protein>